<reference evidence="2 3" key="1">
    <citation type="submission" date="2015-09" db="EMBL/GenBank/DDBJ databases">
        <title>Aphanizomenon flos-aquae WA102.</title>
        <authorList>
            <person name="Driscoll C."/>
        </authorList>
    </citation>
    <scope>NUCLEOTIDE SEQUENCE [LARGE SCALE GENOMIC DNA]</scope>
    <source>
        <strain evidence="2">WA102</strain>
    </source>
</reference>
<dbReference type="EMBL" id="LJOW01000052">
    <property type="protein sequence ID" value="OBQ43475.1"/>
    <property type="molecule type" value="Genomic_DNA"/>
</dbReference>
<protein>
    <submittedName>
        <fullName evidence="2">Uncharacterized protein</fullName>
    </submittedName>
</protein>
<proteinExistence type="predicted"/>
<organism evidence="2 3">
    <name type="scientific">Aphanizomenon flos-aquae WA102</name>
    <dbReference type="NCBI Taxonomy" id="1710896"/>
    <lineage>
        <taxon>Bacteria</taxon>
        <taxon>Bacillati</taxon>
        <taxon>Cyanobacteriota</taxon>
        <taxon>Cyanophyceae</taxon>
        <taxon>Nostocales</taxon>
        <taxon>Aphanizomenonaceae</taxon>
        <taxon>Aphanizomenon</taxon>
    </lineage>
</organism>
<dbReference type="AlphaFoldDB" id="A0A1B7X278"/>
<gene>
    <name evidence="2" type="ORF">AN484_12080</name>
</gene>
<dbReference type="Proteomes" id="UP000092093">
    <property type="component" value="Unassembled WGS sequence"/>
</dbReference>
<feature type="coiled-coil region" evidence="1">
    <location>
        <begin position="25"/>
        <end position="71"/>
    </location>
</feature>
<evidence type="ECO:0000256" key="1">
    <source>
        <dbReference type="SAM" id="Coils"/>
    </source>
</evidence>
<comment type="caution">
    <text evidence="2">The sequence shown here is derived from an EMBL/GenBank/DDBJ whole genome shotgun (WGS) entry which is preliminary data.</text>
</comment>
<accession>A0A1B7X278</accession>
<dbReference type="PATRIC" id="fig|1710896.3.peg.926"/>
<name>A0A1B7X278_APHFL</name>
<sequence length="90" mass="10389">MAKIISSDEKYSTTDNQFSPGFADIQKLKDNLDYEQRRITDVEDSSLKDTLKRLQNEKHELQEKLTEVLSLAIQQGKINKVKHDLQIGVK</sequence>
<evidence type="ECO:0000313" key="2">
    <source>
        <dbReference type="EMBL" id="OBQ43475.1"/>
    </source>
</evidence>
<evidence type="ECO:0000313" key="3">
    <source>
        <dbReference type="Proteomes" id="UP000092093"/>
    </source>
</evidence>
<keyword evidence="1" id="KW-0175">Coiled coil</keyword>